<feature type="repeat" description="TPR" evidence="3">
    <location>
        <begin position="76"/>
        <end position="109"/>
    </location>
</feature>
<feature type="compositionally biased region" description="Acidic residues" evidence="4">
    <location>
        <begin position="611"/>
        <end position="626"/>
    </location>
</feature>
<feature type="repeat" description="TPR" evidence="3">
    <location>
        <begin position="42"/>
        <end position="75"/>
    </location>
</feature>
<dbReference type="InterPro" id="IPR019734">
    <property type="entry name" value="TPR_rpt"/>
</dbReference>
<feature type="compositionally biased region" description="Basic and acidic residues" evidence="4">
    <location>
        <begin position="634"/>
        <end position="655"/>
    </location>
</feature>
<dbReference type="EMBL" id="CP002631">
    <property type="protein sequence ID" value="AEB13777.1"/>
    <property type="molecule type" value="Genomic_DNA"/>
</dbReference>
<feature type="repeat" description="TPR" evidence="3">
    <location>
        <begin position="246"/>
        <end position="279"/>
    </location>
</feature>
<dbReference type="RefSeq" id="WP_013701070.1">
    <property type="nucleotide sequence ID" value="NC_015385.1"/>
</dbReference>
<proteinExistence type="predicted"/>
<evidence type="ECO:0000313" key="5">
    <source>
        <dbReference type="EMBL" id="AEB13777.1"/>
    </source>
</evidence>
<keyword evidence="2 3" id="KW-0802">TPR repeat</keyword>
<dbReference type="PROSITE" id="PS50293">
    <property type="entry name" value="TPR_REGION"/>
    <property type="match status" value="2"/>
</dbReference>
<dbReference type="Proteomes" id="UP000006852">
    <property type="component" value="Chromosome"/>
</dbReference>
<dbReference type="PANTHER" id="PTHR45586">
    <property type="entry name" value="TPR REPEAT-CONTAINING PROTEIN PA4667"/>
    <property type="match status" value="1"/>
</dbReference>
<reference evidence="5 6" key="1">
    <citation type="journal article" date="2011" name="Stand. Genomic Sci.">
        <title>Complete genome sequence of Treponema succinifaciens type strain (6091).</title>
        <authorList>
            <person name="Han C."/>
            <person name="Gronow S."/>
            <person name="Teshima H."/>
            <person name="Lapidus A."/>
            <person name="Nolan M."/>
            <person name="Lucas S."/>
            <person name="Hammon N."/>
            <person name="Deshpande S."/>
            <person name="Cheng J.F."/>
            <person name="Zeytun A."/>
            <person name="Tapia R."/>
            <person name="Goodwin L."/>
            <person name="Pitluck S."/>
            <person name="Liolios K."/>
            <person name="Pagani I."/>
            <person name="Ivanova N."/>
            <person name="Mavromatis K."/>
            <person name="Mikhailova N."/>
            <person name="Huntemann M."/>
            <person name="Pati A."/>
            <person name="Chen A."/>
            <person name="Palaniappan K."/>
            <person name="Land M."/>
            <person name="Hauser L."/>
            <person name="Brambilla E.M."/>
            <person name="Rohde M."/>
            <person name="Goker M."/>
            <person name="Woyke T."/>
            <person name="Bristow J."/>
            <person name="Eisen J.A."/>
            <person name="Markowitz V."/>
            <person name="Hugenholtz P."/>
            <person name="Kyrpides N.C."/>
            <person name="Klenk H.P."/>
            <person name="Detter J.C."/>
        </authorList>
    </citation>
    <scope>NUCLEOTIDE SEQUENCE [LARGE SCALE GENOMIC DNA]</scope>
    <source>
        <strain evidence="6">ATCC 33096 / DSM 2489 / 6091</strain>
    </source>
</reference>
<feature type="compositionally biased region" description="Acidic residues" evidence="4">
    <location>
        <begin position="572"/>
        <end position="588"/>
    </location>
</feature>
<dbReference type="STRING" id="869209.Tresu_0849"/>
<sequence length="887" mass="100380">MDNESKRNNGILDRANAAILSRDFEQAARIYKGLLKSDPQNIELLSSLGNLYVKSGDDEKALAYFSEIIRIDSKNVEALNSLGGIYRRLKKYDDSISVLEQAVISDESNVQSFYNLGFTFKLMGKYDDALNCFNRVVEENPEDVLAFNHIGSIYALKNQNKDAVSSYLRGLKIDPNHPILHLNLAKSYDALGEFEKAQAEYEAALKTKPGWLEAIENYADLLLKKNKTRNAGELVRHALNLNPKDAAMHTKLGDVYTKQSDFDNAEVEYNEALKIRPEFPKALSGLASAYESTGRNEDALEIMGRMENASPEDSSMLCQYAHILLSADRIEEAGKKIQCAYEKNPDDLHVLNLLGQYYICIGDERKASGCFKKIKAMNPGYSDFYREGGMRYSQKGDLKKAEEFYLRYIAQNPENVDGLHSIAKNYEAQGNLTQAMSTYRQIEKFDSESKAWKNGIERINKRLLDSTNIFANAESSIEDEFGDADENFEIGLGEKTESPEISYSENEMQPSAPTEIETEPESTGEPEHDFENLQNEEVAVEEVFSDGKLDAESEDDDKEKYSHGLDNLVPEEYQDEDVGGLEEDETSAEDFFAQNPFSSGDKSSAPKENSFEPDFETESFDLEEEKPDVISIPPEEKIEKKELPKREYKMPEEKIPAPQKTEPETPAPEEEISEPEELIDDEDFSKDDVFDLPEQTDSSTEDSADLFEDKNLNFEDDDFSEEEKDLAAQEFFMESDEPEKTSASVQAEEEIESSELSDEKMPETVEEQIGNLENSQIRLFKKLKSLCRYLPEQQKKSFLESKTNLQLEYIISRLSGNKGLFASAENARKDSGFVSSVQENETGIKLLLKVILCLKELVNYIQDEQISTLLSAEINRMSEILLPYSGE</sequence>
<keyword evidence="6" id="KW-1185">Reference proteome</keyword>
<dbReference type="PROSITE" id="PS50005">
    <property type="entry name" value="TPR"/>
    <property type="match status" value="7"/>
</dbReference>
<evidence type="ECO:0000256" key="1">
    <source>
        <dbReference type="ARBA" id="ARBA00022737"/>
    </source>
</evidence>
<feature type="repeat" description="TPR" evidence="3">
    <location>
        <begin position="382"/>
        <end position="415"/>
    </location>
</feature>
<dbReference type="KEGG" id="tsu:Tresu_0849"/>
<feature type="repeat" description="TPR" evidence="3">
    <location>
        <begin position="178"/>
        <end position="211"/>
    </location>
</feature>
<feature type="repeat" description="TPR" evidence="3">
    <location>
        <begin position="110"/>
        <end position="143"/>
    </location>
</feature>
<organism evidence="5 6">
    <name type="scientific">Treponema succinifaciens (strain ATCC 33096 / DSM 2489 / 6091)</name>
    <dbReference type="NCBI Taxonomy" id="869209"/>
    <lineage>
        <taxon>Bacteria</taxon>
        <taxon>Pseudomonadati</taxon>
        <taxon>Spirochaetota</taxon>
        <taxon>Spirochaetia</taxon>
        <taxon>Spirochaetales</taxon>
        <taxon>Treponemataceae</taxon>
        <taxon>Treponema</taxon>
    </lineage>
</organism>
<name>F2NY26_TRES6</name>
<evidence type="ECO:0000256" key="4">
    <source>
        <dbReference type="SAM" id="MobiDB-lite"/>
    </source>
</evidence>
<dbReference type="SUPFAM" id="SSF48452">
    <property type="entry name" value="TPR-like"/>
    <property type="match status" value="2"/>
</dbReference>
<keyword evidence="1" id="KW-0677">Repeat</keyword>
<accession>F2NY26</accession>
<dbReference type="AlphaFoldDB" id="F2NY26"/>
<dbReference type="Pfam" id="PF13414">
    <property type="entry name" value="TPR_11"/>
    <property type="match status" value="2"/>
</dbReference>
<dbReference type="Gene3D" id="1.25.40.10">
    <property type="entry name" value="Tetratricopeptide repeat domain"/>
    <property type="match status" value="2"/>
</dbReference>
<feature type="compositionally biased region" description="Acidic residues" evidence="4">
    <location>
        <begin position="714"/>
        <end position="723"/>
    </location>
</feature>
<dbReference type="PANTHER" id="PTHR45586:SF1">
    <property type="entry name" value="LIPOPOLYSACCHARIDE ASSEMBLY PROTEIN B"/>
    <property type="match status" value="1"/>
</dbReference>
<evidence type="ECO:0000256" key="2">
    <source>
        <dbReference type="ARBA" id="ARBA00022803"/>
    </source>
</evidence>
<dbReference type="HOGENOM" id="CLU_331181_0_0_12"/>
<feature type="region of interest" description="Disordered" evidence="4">
    <location>
        <begin position="495"/>
        <end position="723"/>
    </location>
</feature>
<feature type="compositionally biased region" description="Acidic residues" evidence="4">
    <location>
        <begin position="667"/>
        <end position="685"/>
    </location>
</feature>
<protein>
    <submittedName>
        <fullName evidence="5">Tetratricopeptide TPR_2 repeat-containing protein</fullName>
    </submittedName>
</protein>
<dbReference type="InterPro" id="IPR051012">
    <property type="entry name" value="CellSynth/LPSAsmb/PSIAsmb"/>
</dbReference>
<reference evidence="6" key="2">
    <citation type="submission" date="2011-04" db="EMBL/GenBank/DDBJ databases">
        <title>The complete genome of chromosome of Treponema succinifaciens DSM 2489.</title>
        <authorList>
            <person name="Lucas S."/>
            <person name="Copeland A."/>
            <person name="Lapidus A."/>
            <person name="Bruce D."/>
            <person name="Goodwin L."/>
            <person name="Pitluck S."/>
            <person name="Peters L."/>
            <person name="Kyrpides N."/>
            <person name="Mavromatis K."/>
            <person name="Ivanova N."/>
            <person name="Ovchinnikova G."/>
            <person name="Teshima H."/>
            <person name="Detter J.C."/>
            <person name="Tapia R."/>
            <person name="Han C."/>
            <person name="Land M."/>
            <person name="Hauser L."/>
            <person name="Markowitz V."/>
            <person name="Cheng J.-F."/>
            <person name="Hugenholtz P."/>
            <person name="Woyke T."/>
            <person name="Wu D."/>
            <person name="Gronow S."/>
            <person name="Wellnitz S."/>
            <person name="Brambilla E."/>
            <person name="Klenk H.-P."/>
            <person name="Eisen J.A."/>
        </authorList>
    </citation>
    <scope>NUCLEOTIDE SEQUENCE [LARGE SCALE GENOMIC DNA]</scope>
    <source>
        <strain evidence="6">ATCC 33096 / DSM 2489 / 6091</strain>
    </source>
</reference>
<dbReference type="GeneID" id="302998024"/>
<feature type="compositionally biased region" description="Polar residues" evidence="4">
    <location>
        <begin position="499"/>
        <end position="512"/>
    </location>
</feature>
<dbReference type="SMART" id="SM00028">
    <property type="entry name" value="TPR"/>
    <property type="match status" value="12"/>
</dbReference>
<feature type="repeat" description="TPR" evidence="3">
    <location>
        <begin position="144"/>
        <end position="177"/>
    </location>
</feature>
<evidence type="ECO:0000313" key="6">
    <source>
        <dbReference type="Proteomes" id="UP000006852"/>
    </source>
</evidence>
<dbReference type="Pfam" id="PF00515">
    <property type="entry name" value="TPR_1"/>
    <property type="match status" value="1"/>
</dbReference>
<dbReference type="eggNOG" id="COG0457">
    <property type="taxonomic scope" value="Bacteria"/>
</dbReference>
<gene>
    <name evidence="5" type="ordered locus">Tresu_0849</name>
</gene>
<evidence type="ECO:0000256" key="3">
    <source>
        <dbReference type="PROSITE-ProRule" id="PRU00339"/>
    </source>
</evidence>
<dbReference type="Pfam" id="PF14559">
    <property type="entry name" value="TPR_19"/>
    <property type="match status" value="1"/>
</dbReference>
<dbReference type="OrthoDB" id="9769609at2"/>
<dbReference type="InterPro" id="IPR011990">
    <property type="entry name" value="TPR-like_helical_dom_sf"/>
</dbReference>